<dbReference type="AlphaFoldDB" id="A0A8J5VH76"/>
<keyword evidence="1" id="KW-0407">Ion channel</keyword>
<proteinExistence type="predicted"/>
<dbReference type="EMBL" id="JAAALK010000283">
    <property type="protein sequence ID" value="KAG8070427.1"/>
    <property type="molecule type" value="Genomic_DNA"/>
</dbReference>
<evidence type="ECO:0000313" key="3">
    <source>
        <dbReference type="EMBL" id="KAG8070427.1"/>
    </source>
</evidence>
<feature type="region of interest" description="Disordered" evidence="2">
    <location>
        <begin position="1"/>
        <end position="34"/>
    </location>
</feature>
<protein>
    <submittedName>
        <fullName evidence="3">Uncharacterized protein</fullName>
    </submittedName>
</protein>
<feature type="compositionally biased region" description="Polar residues" evidence="2">
    <location>
        <begin position="11"/>
        <end position="22"/>
    </location>
</feature>
<accession>A0A8J5VH76</accession>
<dbReference type="PANTHER" id="PTHR45651:SF5">
    <property type="entry name" value="CYCLIC NUCLEOTIDE-GATED ION CHANNEL 1"/>
    <property type="match status" value="1"/>
</dbReference>
<dbReference type="GO" id="GO:0016020">
    <property type="term" value="C:membrane"/>
    <property type="evidence" value="ECO:0007669"/>
    <property type="project" value="UniProtKB-SubCell"/>
</dbReference>
<evidence type="ECO:0000256" key="1">
    <source>
        <dbReference type="ARBA" id="ARBA00023303"/>
    </source>
</evidence>
<dbReference type="Proteomes" id="UP000729402">
    <property type="component" value="Unassembled WGS sequence"/>
</dbReference>
<reference evidence="3" key="1">
    <citation type="journal article" date="2021" name="bioRxiv">
        <title>Whole Genome Assembly and Annotation of Northern Wild Rice, Zizania palustris L., Supports a Whole Genome Duplication in the Zizania Genus.</title>
        <authorList>
            <person name="Haas M."/>
            <person name="Kono T."/>
            <person name="Macchietto M."/>
            <person name="Millas R."/>
            <person name="McGilp L."/>
            <person name="Shao M."/>
            <person name="Duquette J."/>
            <person name="Hirsch C.N."/>
            <person name="Kimball J."/>
        </authorList>
    </citation>
    <scope>NUCLEOTIDE SEQUENCE</scope>
    <source>
        <tissue evidence="3">Fresh leaf tissue</tissue>
    </source>
</reference>
<organism evidence="3 4">
    <name type="scientific">Zizania palustris</name>
    <name type="common">Northern wild rice</name>
    <dbReference type="NCBI Taxonomy" id="103762"/>
    <lineage>
        <taxon>Eukaryota</taxon>
        <taxon>Viridiplantae</taxon>
        <taxon>Streptophyta</taxon>
        <taxon>Embryophyta</taxon>
        <taxon>Tracheophyta</taxon>
        <taxon>Spermatophyta</taxon>
        <taxon>Magnoliopsida</taxon>
        <taxon>Liliopsida</taxon>
        <taxon>Poales</taxon>
        <taxon>Poaceae</taxon>
        <taxon>BOP clade</taxon>
        <taxon>Oryzoideae</taxon>
        <taxon>Oryzeae</taxon>
        <taxon>Zizaniinae</taxon>
        <taxon>Zizania</taxon>
    </lineage>
</organism>
<gene>
    <name evidence="3" type="ORF">GUJ93_ZPchr0006g43167</name>
</gene>
<keyword evidence="4" id="KW-1185">Reference proteome</keyword>
<comment type="caution">
    <text evidence="3">The sequence shown here is derived from an EMBL/GenBank/DDBJ whole genome shotgun (WGS) entry which is preliminary data.</text>
</comment>
<evidence type="ECO:0000256" key="2">
    <source>
        <dbReference type="SAM" id="MobiDB-lite"/>
    </source>
</evidence>
<dbReference type="OrthoDB" id="1745584at2759"/>
<evidence type="ECO:0000313" key="4">
    <source>
        <dbReference type="Proteomes" id="UP000729402"/>
    </source>
</evidence>
<keyword evidence="1" id="KW-0406">Ion transport</keyword>
<keyword evidence="1" id="KW-0813">Transport</keyword>
<feature type="compositionally biased region" description="Basic and acidic residues" evidence="2">
    <location>
        <begin position="24"/>
        <end position="34"/>
    </location>
</feature>
<dbReference type="PANTHER" id="PTHR45651">
    <property type="entry name" value="CYCLIC NUCLEOTIDE-GATED ION CHANNEL 15-RELATED-RELATED"/>
    <property type="match status" value="1"/>
</dbReference>
<sequence>MDRTAGAFSFLGNSPRSESLNKPASEDKKSKTRVLDPQEPFLQRWNKTFVISCIIAVSVDPLFFYIPVIDGDNNCLYLDKKLETICLAEVSWLRTPLK</sequence>
<name>A0A8J5VH76_ZIZPA</name>
<reference evidence="3" key="2">
    <citation type="submission" date="2021-02" db="EMBL/GenBank/DDBJ databases">
        <authorList>
            <person name="Kimball J.A."/>
            <person name="Haas M.W."/>
            <person name="Macchietto M."/>
            <person name="Kono T."/>
            <person name="Duquette J."/>
            <person name="Shao M."/>
        </authorList>
    </citation>
    <scope>NUCLEOTIDE SEQUENCE</scope>
    <source>
        <tissue evidence="3">Fresh leaf tissue</tissue>
    </source>
</reference>
<dbReference type="GO" id="GO:0034220">
    <property type="term" value="P:monoatomic ion transmembrane transport"/>
    <property type="evidence" value="ECO:0007669"/>
    <property type="project" value="UniProtKB-KW"/>
</dbReference>